<dbReference type="SUPFAM" id="SSF143744">
    <property type="entry name" value="GlcG-like"/>
    <property type="match status" value="1"/>
</dbReference>
<dbReference type="RefSeq" id="WP_307352179.1">
    <property type="nucleotide sequence ID" value="NZ_JAUSVS010000010.1"/>
</dbReference>
<name>A0ABU0IW35_9CAUL</name>
<gene>
    <name evidence="1" type="ORF">QO010_004026</name>
</gene>
<comment type="caution">
    <text evidence="1">The sequence shown here is derived from an EMBL/GenBank/DDBJ whole genome shotgun (WGS) entry which is preliminary data.</text>
</comment>
<evidence type="ECO:0000313" key="1">
    <source>
        <dbReference type="EMBL" id="MDQ0466233.1"/>
    </source>
</evidence>
<dbReference type="Gene3D" id="3.30.450.150">
    <property type="entry name" value="Haem-degrading domain"/>
    <property type="match status" value="1"/>
</dbReference>
<protein>
    <submittedName>
        <fullName evidence="1">Uncharacterized protein GlcG (DUF336 family)</fullName>
    </submittedName>
</protein>
<dbReference type="PANTHER" id="PTHR34309:SF1">
    <property type="entry name" value="PROTEIN GLCG"/>
    <property type="match status" value="1"/>
</dbReference>
<organism evidence="1 2">
    <name type="scientific">Caulobacter ginsengisoli</name>
    <dbReference type="NCBI Taxonomy" id="400775"/>
    <lineage>
        <taxon>Bacteria</taxon>
        <taxon>Pseudomonadati</taxon>
        <taxon>Pseudomonadota</taxon>
        <taxon>Alphaproteobacteria</taxon>
        <taxon>Caulobacterales</taxon>
        <taxon>Caulobacteraceae</taxon>
        <taxon>Caulobacter</taxon>
    </lineage>
</organism>
<sequence>MSQKISPTRQVSVITAQAALNALSTALTEGANAQVRVSVAIVDPGMNLLAFIKADGATAHSAETSRRKANTAASTGRATGWMPADLALTLPMAAGNLLTNIPGGIPLRFDGQLSGGLGIAGGTVEQDAAIAQAILKSIGADSI</sequence>
<dbReference type="EMBL" id="JAUSVS010000010">
    <property type="protein sequence ID" value="MDQ0466233.1"/>
    <property type="molecule type" value="Genomic_DNA"/>
</dbReference>
<dbReference type="Pfam" id="PF03928">
    <property type="entry name" value="HbpS-like"/>
    <property type="match status" value="1"/>
</dbReference>
<dbReference type="InterPro" id="IPR038084">
    <property type="entry name" value="PduO/GlcC-like_sf"/>
</dbReference>
<keyword evidence="2" id="KW-1185">Reference proteome</keyword>
<reference evidence="1 2" key="1">
    <citation type="submission" date="2023-07" db="EMBL/GenBank/DDBJ databases">
        <title>Genomic Encyclopedia of Type Strains, Phase IV (KMG-IV): sequencing the most valuable type-strain genomes for metagenomic binning, comparative biology and taxonomic classification.</title>
        <authorList>
            <person name="Goeker M."/>
        </authorList>
    </citation>
    <scope>NUCLEOTIDE SEQUENCE [LARGE SCALE GENOMIC DNA]</scope>
    <source>
        <strain evidence="1 2">DSM 18695</strain>
    </source>
</reference>
<dbReference type="PANTHER" id="PTHR34309">
    <property type="entry name" value="SLR1406 PROTEIN"/>
    <property type="match status" value="1"/>
</dbReference>
<evidence type="ECO:0000313" key="2">
    <source>
        <dbReference type="Proteomes" id="UP001228905"/>
    </source>
</evidence>
<dbReference type="Proteomes" id="UP001228905">
    <property type="component" value="Unassembled WGS sequence"/>
</dbReference>
<dbReference type="InterPro" id="IPR052517">
    <property type="entry name" value="GlcG_carb_metab_protein"/>
</dbReference>
<accession>A0ABU0IW35</accession>
<dbReference type="InterPro" id="IPR005624">
    <property type="entry name" value="PduO/GlcC-like"/>
</dbReference>
<proteinExistence type="predicted"/>